<evidence type="ECO:0000256" key="1">
    <source>
        <dbReference type="SAM" id="SignalP"/>
    </source>
</evidence>
<sequence>MSRLSRPALLTAAVSLTAGLVVAPGAAYAADTATQLSAAQMAAALKSVATTSTAAAAPGWRATTGLSGQLSGSGLFVADPAGGVGFERFISGGLMAAEYAVAGKGRYEYLGDPTARSAVKMMGRPAVKFVFTADKALNFDAYVKDAATSPATVLTDDTDHAGTKTVHDDAPADYRFKADSTTVTIHVNPAGVLTSARATDDGVAVTLAYAYGPQHVTVPAATATIGAAALDQGITYLDMPTIVKQVARQGAADARKAAHGHKVKVASLRKVVRRDVAAANKSLRLTMVKTKNTTNGVRVYATNPWTHKTTAYTLKASGTKVVTTKNS</sequence>
<protein>
    <submittedName>
        <fullName evidence="2">Uncharacterized protein</fullName>
    </submittedName>
</protein>
<reference evidence="2 3" key="1">
    <citation type="submission" date="2017-09" db="EMBL/GenBank/DDBJ databases">
        <authorList>
            <person name="Ehlers B."/>
            <person name="Leendertz F.H."/>
        </authorList>
    </citation>
    <scope>NUCLEOTIDE SEQUENCE [LARGE SCALE GENOMIC DNA]</scope>
    <source>
        <strain evidence="2 3">CGMCC 4.6857</strain>
    </source>
</reference>
<dbReference type="PROSITE" id="PS51318">
    <property type="entry name" value="TAT"/>
    <property type="match status" value="1"/>
</dbReference>
<dbReference type="EMBL" id="OBDY01000016">
    <property type="protein sequence ID" value="SNY55084.1"/>
    <property type="molecule type" value="Genomic_DNA"/>
</dbReference>
<dbReference type="RefSeq" id="WP_097323877.1">
    <property type="nucleotide sequence ID" value="NZ_OBDY01000016.1"/>
</dbReference>
<evidence type="ECO:0000313" key="3">
    <source>
        <dbReference type="Proteomes" id="UP000219612"/>
    </source>
</evidence>
<proteinExistence type="predicted"/>
<organism evidence="2 3">
    <name type="scientific">Paractinoplanes atraurantiacus</name>
    <dbReference type="NCBI Taxonomy" id="1036182"/>
    <lineage>
        <taxon>Bacteria</taxon>
        <taxon>Bacillati</taxon>
        <taxon>Actinomycetota</taxon>
        <taxon>Actinomycetes</taxon>
        <taxon>Micromonosporales</taxon>
        <taxon>Micromonosporaceae</taxon>
        <taxon>Paractinoplanes</taxon>
    </lineage>
</organism>
<dbReference type="InterPro" id="IPR006311">
    <property type="entry name" value="TAT_signal"/>
</dbReference>
<name>A0A285J478_9ACTN</name>
<feature type="chain" id="PRO_5013193725" evidence="1">
    <location>
        <begin position="30"/>
        <end position="327"/>
    </location>
</feature>
<accession>A0A285J478</accession>
<feature type="signal peptide" evidence="1">
    <location>
        <begin position="1"/>
        <end position="29"/>
    </location>
</feature>
<dbReference type="AlphaFoldDB" id="A0A285J478"/>
<keyword evidence="3" id="KW-1185">Reference proteome</keyword>
<dbReference type="Proteomes" id="UP000219612">
    <property type="component" value="Unassembled WGS sequence"/>
</dbReference>
<keyword evidence="1" id="KW-0732">Signal</keyword>
<evidence type="ECO:0000313" key="2">
    <source>
        <dbReference type="EMBL" id="SNY55084.1"/>
    </source>
</evidence>
<gene>
    <name evidence="2" type="ORF">SAMN05421748_11631</name>
</gene>
<dbReference type="OrthoDB" id="3293714at2"/>